<sequence>LIKALLQKDPDCVPASFFAGETVSTGHNGVLKFVGKWMELEQTILSKTDLQVDLIKMLKEKTFTVVSFGYKDLTTQQGTYRSKASSNKDAEKFTEIINIRSYVSLLLWQKSYDYES</sequence>
<dbReference type="AlphaFoldDB" id="A0A061IHE7"/>
<reference evidence="2" key="1">
    <citation type="journal article" date="2013" name="Nat. Biotechnol.">
        <title>Chinese hamster genome sequenced from sorted chromosomes.</title>
        <authorList>
            <person name="Brinkrolf K."/>
            <person name="Rupp O."/>
            <person name="Laux H."/>
            <person name="Kollin F."/>
            <person name="Ernst W."/>
            <person name="Linke B."/>
            <person name="Kofler R."/>
            <person name="Romand S."/>
            <person name="Hesse F."/>
            <person name="Budach W.E."/>
            <person name="Galosy S."/>
            <person name="Muller D."/>
            <person name="Noll T."/>
            <person name="Wienberg J."/>
            <person name="Jostock T."/>
            <person name="Leonard M."/>
            <person name="Grillari J."/>
            <person name="Tauch A."/>
            <person name="Goesmann A."/>
            <person name="Helk B."/>
            <person name="Mott J.E."/>
            <person name="Puhler A."/>
            <person name="Borth N."/>
        </authorList>
    </citation>
    <scope>NUCLEOTIDE SEQUENCE [LARGE SCALE GENOMIC DNA]</scope>
    <source>
        <strain evidence="2">17A/GY</strain>
    </source>
</reference>
<gene>
    <name evidence="1" type="ORF">H671_1g3166</name>
</gene>
<organism evidence="1 2">
    <name type="scientific">Cricetulus griseus</name>
    <name type="common">Chinese hamster</name>
    <name type="synonym">Cricetulus barabensis griseus</name>
    <dbReference type="NCBI Taxonomy" id="10029"/>
    <lineage>
        <taxon>Eukaryota</taxon>
        <taxon>Metazoa</taxon>
        <taxon>Chordata</taxon>
        <taxon>Craniata</taxon>
        <taxon>Vertebrata</taxon>
        <taxon>Euteleostomi</taxon>
        <taxon>Mammalia</taxon>
        <taxon>Eutheria</taxon>
        <taxon>Euarchontoglires</taxon>
        <taxon>Glires</taxon>
        <taxon>Rodentia</taxon>
        <taxon>Myomorpha</taxon>
        <taxon>Muroidea</taxon>
        <taxon>Cricetidae</taxon>
        <taxon>Cricetinae</taxon>
        <taxon>Cricetulus</taxon>
    </lineage>
</organism>
<dbReference type="Proteomes" id="UP000030759">
    <property type="component" value="Unassembled WGS sequence"/>
</dbReference>
<proteinExistence type="predicted"/>
<protein>
    <submittedName>
        <fullName evidence="1">Uncharacterized protein</fullName>
    </submittedName>
</protein>
<accession>A0A061IHE7</accession>
<feature type="non-terminal residue" evidence="1">
    <location>
        <position position="1"/>
    </location>
</feature>
<name>A0A061IHE7_CRIGR</name>
<dbReference type="EMBL" id="KE666096">
    <property type="protein sequence ID" value="ERE88301.1"/>
    <property type="molecule type" value="Genomic_DNA"/>
</dbReference>
<evidence type="ECO:0000313" key="2">
    <source>
        <dbReference type="Proteomes" id="UP000030759"/>
    </source>
</evidence>
<evidence type="ECO:0000313" key="1">
    <source>
        <dbReference type="EMBL" id="ERE88301.1"/>
    </source>
</evidence>